<dbReference type="OrthoDB" id="1879366at2759"/>
<reference evidence="5 6" key="1">
    <citation type="journal article" date="2019" name="Nat. Ecol. Evol.">
        <title>Megaphylogeny resolves global patterns of mushroom evolution.</title>
        <authorList>
            <person name="Varga T."/>
            <person name="Krizsan K."/>
            <person name="Foldi C."/>
            <person name="Dima B."/>
            <person name="Sanchez-Garcia M."/>
            <person name="Sanchez-Ramirez S."/>
            <person name="Szollosi G.J."/>
            <person name="Szarkandi J.G."/>
            <person name="Papp V."/>
            <person name="Albert L."/>
            <person name="Andreopoulos W."/>
            <person name="Angelini C."/>
            <person name="Antonin V."/>
            <person name="Barry K.W."/>
            <person name="Bougher N.L."/>
            <person name="Buchanan P."/>
            <person name="Buyck B."/>
            <person name="Bense V."/>
            <person name="Catcheside P."/>
            <person name="Chovatia M."/>
            <person name="Cooper J."/>
            <person name="Damon W."/>
            <person name="Desjardin D."/>
            <person name="Finy P."/>
            <person name="Geml J."/>
            <person name="Haridas S."/>
            <person name="Hughes K."/>
            <person name="Justo A."/>
            <person name="Karasinski D."/>
            <person name="Kautmanova I."/>
            <person name="Kiss B."/>
            <person name="Kocsube S."/>
            <person name="Kotiranta H."/>
            <person name="LaButti K.M."/>
            <person name="Lechner B.E."/>
            <person name="Liimatainen K."/>
            <person name="Lipzen A."/>
            <person name="Lukacs Z."/>
            <person name="Mihaltcheva S."/>
            <person name="Morgado L.N."/>
            <person name="Niskanen T."/>
            <person name="Noordeloos M.E."/>
            <person name="Ohm R.A."/>
            <person name="Ortiz-Santana B."/>
            <person name="Ovrebo C."/>
            <person name="Racz N."/>
            <person name="Riley R."/>
            <person name="Savchenko A."/>
            <person name="Shiryaev A."/>
            <person name="Soop K."/>
            <person name="Spirin V."/>
            <person name="Szebenyi C."/>
            <person name="Tomsovsky M."/>
            <person name="Tulloss R.E."/>
            <person name="Uehling J."/>
            <person name="Grigoriev I.V."/>
            <person name="Vagvolgyi C."/>
            <person name="Papp T."/>
            <person name="Martin F.M."/>
            <person name="Miettinen O."/>
            <person name="Hibbett D.S."/>
            <person name="Nagy L.G."/>
        </authorList>
    </citation>
    <scope>NUCLEOTIDE SEQUENCE [LARGE SCALE GENOMIC DNA]</scope>
    <source>
        <strain evidence="5 6">CBS 309.79</strain>
    </source>
</reference>
<evidence type="ECO:0000313" key="6">
    <source>
        <dbReference type="Proteomes" id="UP000305067"/>
    </source>
</evidence>
<dbReference type="SUPFAM" id="SSF50129">
    <property type="entry name" value="GroES-like"/>
    <property type="match status" value="1"/>
</dbReference>
<dbReference type="EMBL" id="ML178853">
    <property type="protein sequence ID" value="TFK96877.1"/>
    <property type="molecule type" value="Genomic_DNA"/>
</dbReference>
<evidence type="ECO:0000313" key="5">
    <source>
        <dbReference type="EMBL" id="TFK96877.1"/>
    </source>
</evidence>
<keyword evidence="1" id="KW-0479">Metal-binding</keyword>
<dbReference type="SUPFAM" id="SSF51735">
    <property type="entry name" value="NAD(P)-binding Rossmann-fold domains"/>
    <property type="match status" value="1"/>
</dbReference>
<dbReference type="Gene3D" id="3.40.50.720">
    <property type="entry name" value="NAD(P)-binding Rossmann-like Domain"/>
    <property type="match status" value="2"/>
</dbReference>
<accession>A0A5C3Q6U4</accession>
<dbReference type="CDD" id="cd05283">
    <property type="entry name" value="CAD1"/>
    <property type="match status" value="1"/>
</dbReference>
<dbReference type="Proteomes" id="UP000305067">
    <property type="component" value="Unassembled WGS sequence"/>
</dbReference>
<evidence type="ECO:0000259" key="4">
    <source>
        <dbReference type="Pfam" id="PF08240"/>
    </source>
</evidence>
<dbReference type="InterPro" id="IPR013154">
    <property type="entry name" value="ADH-like_N"/>
</dbReference>
<keyword evidence="3" id="KW-0560">Oxidoreductase</keyword>
<dbReference type="InterPro" id="IPR011032">
    <property type="entry name" value="GroES-like_sf"/>
</dbReference>
<gene>
    <name evidence="5" type="ORF">BDV98DRAFT_614222</name>
</gene>
<proteinExistence type="predicted"/>
<dbReference type="Pfam" id="PF08240">
    <property type="entry name" value="ADH_N"/>
    <property type="match status" value="1"/>
</dbReference>
<name>A0A5C3Q6U4_9AGAR</name>
<protein>
    <submittedName>
        <fullName evidence="5">Chaperonin 10-like protein</fullName>
    </submittedName>
</protein>
<keyword evidence="6" id="KW-1185">Reference proteome</keyword>
<dbReference type="GO" id="GO:0008270">
    <property type="term" value="F:zinc ion binding"/>
    <property type="evidence" value="ECO:0007669"/>
    <property type="project" value="InterPro"/>
</dbReference>
<dbReference type="STRING" id="1884261.A0A5C3Q6U4"/>
<dbReference type="InterPro" id="IPR047109">
    <property type="entry name" value="CAD-like"/>
</dbReference>
<keyword evidence="2" id="KW-0862">Zinc</keyword>
<sequence>MTPSIQRTGSIHDTKKWKEFEVIDFKPKQFGDYDIDAKIEYCGVCGSDMHTLTGGWGDITPPLIVGHETAGTAVTVGPKVKFIKVGDRVGVVGSCLECNRYKSDNENYCPSMIDTYNSKFPNGDIAHGGYSTAIRAHEQFVFPIPDGLDLDNVAPMFCAGITMFSPLKRHGAGPGKTVGIVGVGAKALGSDKVVVFSHSTNKKNTADVANVPLPLFLKTLRLHGKFLIVGVPDNKFEFHTMELMGNGGSIAATHIGSKKEILEMLDLAKKKGVKSIIELYSSGCSTSASGSFFYW</sequence>
<feature type="domain" description="Alcohol dehydrogenase-like N-terminal" evidence="4">
    <location>
        <begin position="34"/>
        <end position="146"/>
    </location>
</feature>
<evidence type="ECO:0000256" key="1">
    <source>
        <dbReference type="ARBA" id="ARBA00022723"/>
    </source>
</evidence>
<evidence type="ECO:0000256" key="2">
    <source>
        <dbReference type="ARBA" id="ARBA00022833"/>
    </source>
</evidence>
<dbReference type="InterPro" id="IPR036291">
    <property type="entry name" value="NAD(P)-bd_dom_sf"/>
</dbReference>
<dbReference type="GO" id="GO:0016616">
    <property type="term" value="F:oxidoreductase activity, acting on the CH-OH group of donors, NAD or NADP as acceptor"/>
    <property type="evidence" value="ECO:0007669"/>
    <property type="project" value="InterPro"/>
</dbReference>
<organism evidence="5 6">
    <name type="scientific">Pterulicium gracile</name>
    <dbReference type="NCBI Taxonomy" id="1884261"/>
    <lineage>
        <taxon>Eukaryota</taxon>
        <taxon>Fungi</taxon>
        <taxon>Dikarya</taxon>
        <taxon>Basidiomycota</taxon>
        <taxon>Agaricomycotina</taxon>
        <taxon>Agaricomycetes</taxon>
        <taxon>Agaricomycetidae</taxon>
        <taxon>Agaricales</taxon>
        <taxon>Pleurotineae</taxon>
        <taxon>Pterulaceae</taxon>
        <taxon>Pterulicium</taxon>
    </lineage>
</organism>
<evidence type="ECO:0000256" key="3">
    <source>
        <dbReference type="ARBA" id="ARBA00023002"/>
    </source>
</evidence>
<dbReference type="PROSITE" id="PS00059">
    <property type="entry name" value="ADH_ZINC"/>
    <property type="match status" value="1"/>
</dbReference>
<dbReference type="InterPro" id="IPR002328">
    <property type="entry name" value="ADH_Zn_CS"/>
</dbReference>
<dbReference type="AlphaFoldDB" id="A0A5C3Q6U4"/>
<dbReference type="PANTHER" id="PTHR42683">
    <property type="entry name" value="ALDEHYDE REDUCTASE"/>
    <property type="match status" value="1"/>
</dbReference>
<dbReference type="Gene3D" id="3.90.180.10">
    <property type="entry name" value="Medium-chain alcohol dehydrogenases, catalytic domain"/>
    <property type="match status" value="2"/>
</dbReference>